<dbReference type="InterPro" id="IPR002018">
    <property type="entry name" value="CarbesteraseB"/>
</dbReference>
<dbReference type="AlphaFoldDB" id="A0A1Y1YV36"/>
<dbReference type="OrthoDB" id="408631at2759"/>
<sequence length="290" mass="32587">ITTRLEAQYQELLTATGCADLECLRSLTEEELIHGQHAALQSAYGRHYGYGDFWFGPTIDGDIIRDLPSNEFKKGYFSKVPFLTNRASYEGFSYTPPMLNSISASSDADLIADLKILYPTFTSSPSFLTRLLSLYPPSSYATLFYRRSAIFSDVVVNCPTYHLVSRMGDHMPAWKFVFRTGTQTHGADWRFLWDADFGVVEGDNKTVASMLKDYYIAFTTALDPNALLDAHTGKPEWPSYVPAPRVEGQVVGNQSFDILEFTDGGIEVVRDPDVSDVCDFWASQNWIARN</sequence>
<dbReference type="InterPro" id="IPR029058">
    <property type="entry name" value="AB_hydrolase_fold"/>
</dbReference>
<keyword evidence="3" id="KW-1185">Reference proteome</keyword>
<dbReference type="SUPFAM" id="SSF53474">
    <property type="entry name" value="alpha/beta-Hydrolases"/>
    <property type="match status" value="1"/>
</dbReference>
<gene>
    <name evidence="2" type="ORF">BCR34DRAFT_90734</name>
</gene>
<feature type="non-terminal residue" evidence="2">
    <location>
        <position position="1"/>
    </location>
</feature>
<dbReference type="Proteomes" id="UP000193144">
    <property type="component" value="Unassembled WGS sequence"/>
</dbReference>
<comment type="caution">
    <text evidence="2">The sequence shown here is derived from an EMBL/GenBank/DDBJ whole genome shotgun (WGS) entry which is preliminary data.</text>
</comment>
<dbReference type="Gene3D" id="3.40.50.1820">
    <property type="entry name" value="alpha/beta hydrolase"/>
    <property type="match status" value="1"/>
</dbReference>
<keyword evidence="2" id="KW-0378">Hydrolase</keyword>
<dbReference type="STRING" id="1231657.A0A1Y1YV36"/>
<dbReference type="Pfam" id="PF00135">
    <property type="entry name" value="COesterase"/>
    <property type="match status" value="1"/>
</dbReference>
<reference evidence="2 3" key="1">
    <citation type="submission" date="2016-07" db="EMBL/GenBank/DDBJ databases">
        <title>Pervasive Adenine N6-methylation of Active Genes in Fungi.</title>
        <authorList>
            <consortium name="DOE Joint Genome Institute"/>
            <person name="Mondo S.J."/>
            <person name="Dannebaum R.O."/>
            <person name="Kuo R.C."/>
            <person name="Labutti K."/>
            <person name="Haridas S."/>
            <person name="Kuo A."/>
            <person name="Salamov A."/>
            <person name="Ahrendt S.R."/>
            <person name="Lipzen A."/>
            <person name="Sullivan W."/>
            <person name="Andreopoulos W.B."/>
            <person name="Clum A."/>
            <person name="Lindquist E."/>
            <person name="Daum C."/>
            <person name="Ramamoorthy G.K."/>
            <person name="Gryganskyi A."/>
            <person name="Culley D."/>
            <person name="Magnuson J.K."/>
            <person name="James T.Y."/>
            <person name="O'Malley M.A."/>
            <person name="Stajich J.E."/>
            <person name="Spatafora J.W."/>
            <person name="Visel A."/>
            <person name="Grigoriev I.V."/>
        </authorList>
    </citation>
    <scope>NUCLEOTIDE SEQUENCE [LARGE SCALE GENOMIC DNA]</scope>
    <source>
        <strain evidence="2 3">CBS 115471</strain>
    </source>
</reference>
<organism evidence="2 3">
    <name type="scientific">Clohesyomyces aquaticus</name>
    <dbReference type="NCBI Taxonomy" id="1231657"/>
    <lineage>
        <taxon>Eukaryota</taxon>
        <taxon>Fungi</taxon>
        <taxon>Dikarya</taxon>
        <taxon>Ascomycota</taxon>
        <taxon>Pezizomycotina</taxon>
        <taxon>Dothideomycetes</taxon>
        <taxon>Pleosporomycetidae</taxon>
        <taxon>Pleosporales</taxon>
        <taxon>Lindgomycetaceae</taxon>
        <taxon>Clohesyomyces</taxon>
    </lineage>
</organism>
<name>A0A1Y1YV36_9PLEO</name>
<dbReference type="PANTHER" id="PTHR45570:SF1">
    <property type="entry name" value="CARBOXYLIC ESTER HYDROLASE"/>
    <property type="match status" value="1"/>
</dbReference>
<dbReference type="PANTHER" id="PTHR45570">
    <property type="entry name" value="CARBOXYLIC ESTER HYDROLASE"/>
    <property type="match status" value="1"/>
</dbReference>
<dbReference type="EMBL" id="MCFA01000165">
    <property type="protein sequence ID" value="ORY01839.1"/>
    <property type="molecule type" value="Genomic_DNA"/>
</dbReference>
<evidence type="ECO:0000259" key="1">
    <source>
        <dbReference type="Pfam" id="PF00135"/>
    </source>
</evidence>
<proteinExistence type="predicted"/>
<feature type="domain" description="Carboxylesterase type B" evidence="1">
    <location>
        <begin position="8"/>
        <end position="242"/>
    </location>
</feature>
<protein>
    <submittedName>
        <fullName evidence="2">Alpha/Beta hydrolase protein</fullName>
    </submittedName>
</protein>
<evidence type="ECO:0000313" key="3">
    <source>
        <dbReference type="Proteomes" id="UP000193144"/>
    </source>
</evidence>
<accession>A0A1Y1YV36</accession>
<evidence type="ECO:0000313" key="2">
    <source>
        <dbReference type="EMBL" id="ORY01839.1"/>
    </source>
</evidence>
<dbReference type="GO" id="GO:0016787">
    <property type="term" value="F:hydrolase activity"/>
    <property type="evidence" value="ECO:0007669"/>
    <property type="project" value="UniProtKB-KW"/>
</dbReference>